<name>A0AAD5S089_9PEZI</name>
<accession>A0AAD5S089</accession>
<comment type="caution">
    <text evidence="2">The sequence shown here is derived from an EMBL/GenBank/DDBJ whole genome shotgun (WGS) entry which is preliminary data.</text>
</comment>
<dbReference type="Proteomes" id="UP001201980">
    <property type="component" value="Unassembled WGS sequence"/>
</dbReference>
<dbReference type="AlphaFoldDB" id="A0AAD5S089"/>
<feature type="compositionally biased region" description="Basic and acidic residues" evidence="1">
    <location>
        <begin position="414"/>
        <end position="427"/>
    </location>
</feature>
<dbReference type="EMBL" id="JAKWBI020000008">
    <property type="protein sequence ID" value="KAJ2906874.1"/>
    <property type="molecule type" value="Genomic_DNA"/>
</dbReference>
<sequence>MPAKPLIAPLTQGALAWKTVATAAATAPTRTQKRQFSRSQVRPAESIHFHKTGNKDLEGLLNQMQKYIILPSYLKQPQRKLLFDPNQKDRLLDDPITIELDGETVRYSHLSLRDVPAADSILKRAVDTFKGAEDWKNLEPILVGLRQAGRVLHADTRSKIVRRAGQQRRLDDLFYLMHHATRTGFYMNAHEPVSTFLLWTYRECMVEDHGQGLAKGIARCDRLYVDVLEREDHGSSPIAKQPHLAFRNERFHLTRDPQLLAVSLGLRAQLILSPLPYISEENKAENLKQVHYLSGLVCSLWNPRNPKVEAGIGGQGLGGLHPQDSYFDANWTKYLRNTNKRLEWEAIIVRAFEDAAEAICETDLPVAKQLGRIAEVVRAEAEVDIVSPIAKDGTLGKHIWKCLIAEPKVSGKTEYKNENTWRPDEKTKKHLRQGAPVLASPTNFLPGDK</sequence>
<protein>
    <submittedName>
        <fullName evidence="2">Uncharacterized protein</fullName>
    </submittedName>
</protein>
<organism evidence="2 3">
    <name type="scientific">Zalerion maritima</name>
    <dbReference type="NCBI Taxonomy" id="339359"/>
    <lineage>
        <taxon>Eukaryota</taxon>
        <taxon>Fungi</taxon>
        <taxon>Dikarya</taxon>
        <taxon>Ascomycota</taxon>
        <taxon>Pezizomycotina</taxon>
        <taxon>Sordariomycetes</taxon>
        <taxon>Lulworthiomycetidae</taxon>
        <taxon>Lulworthiales</taxon>
        <taxon>Lulworthiaceae</taxon>
        <taxon>Zalerion</taxon>
    </lineage>
</organism>
<evidence type="ECO:0000313" key="3">
    <source>
        <dbReference type="Proteomes" id="UP001201980"/>
    </source>
</evidence>
<proteinExistence type="predicted"/>
<keyword evidence="3" id="KW-1185">Reference proteome</keyword>
<reference evidence="2" key="1">
    <citation type="submission" date="2022-07" db="EMBL/GenBank/DDBJ databases">
        <title>Draft genome sequence of Zalerion maritima ATCC 34329, a (micro)plastics degrading marine fungus.</title>
        <authorList>
            <person name="Paco A."/>
            <person name="Goncalves M.F.M."/>
            <person name="Rocha-Santos T.A.P."/>
            <person name="Alves A."/>
        </authorList>
    </citation>
    <scope>NUCLEOTIDE SEQUENCE</scope>
    <source>
        <strain evidence="2">ATCC 34329</strain>
    </source>
</reference>
<evidence type="ECO:0000313" key="2">
    <source>
        <dbReference type="EMBL" id="KAJ2906874.1"/>
    </source>
</evidence>
<gene>
    <name evidence="2" type="ORF">MKZ38_010372</name>
</gene>
<evidence type="ECO:0000256" key="1">
    <source>
        <dbReference type="SAM" id="MobiDB-lite"/>
    </source>
</evidence>
<feature type="region of interest" description="Disordered" evidence="1">
    <location>
        <begin position="414"/>
        <end position="449"/>
    </location>
</feature>